<feature type="compositionally biased region" description="Basic and acidic residues" evidence="1">
    <location>
        <begin position="44"/>
        <end position="57"/>
    </location>
</feature>
<evidence type="ECO:0000256" key="1">
    <source>
        <dbReference type="SAM" id="MobiDB-lite"/>
    </source>
</evidence>
<dbReference type="AlphaFoldDB" id="A0A7W3IS79"/>
<evidence type="ECO:0000313" key="3">
    <source>
        <dbReference type="Proteomes" id="UP000523079"/>
    </source>
</evidence>
<comment type="caution">
    <text evidence="2">The sequence shown here is derived from an EMBL/GenBank/DDBJ whole genome shotgun (WGS) entry which is preliminary data.</text>
</comment>
<dbReference type="EMBL" id="JACGWT010000003">
    <property type="protein sequence ID" value="MBA8794286.1"/>
    <property type="molecule type" value="Genomic_DNA"/>
</dbReference>
<sequence length="110" mass="12110">MTESRFVVRDAAGTVVDPVLPESLHPFLLDRAGTPGERVALTEHEDGADSAEPRRSAVAEPEPDGGWRVRVDHDGGIVARAVNTDAVYDLLRSWAADDDWWLEAFGWERG</sequence>
<dbReference type="RefSeq" id="WP_182559896.1">
    <property type="nucleotide sequence ID" value="NZ_JACGWT010000003.1"/>
</dbReference>
<reference evidence="2 3" key="1">
    <citation type="submission" date="2020-07" db="EMBL/GenBank/DDBJ databases">
        <title>Sequencing the genomes of 1000 actinobacteria strains.</title>
        <authorList>
            <person name="Klenk H.-P."/>
        </authorList>
    </citation>
    <scope>NUCLEOTIDE SEQUENCE [LARGE SCALE GENOMIC DNA]</scope>
    <source>
        <strain evidence="2 3">DSM 100723</strain>
    </source>
</reference>
<proteinExistence type="predicted"/>
<gene>
    <name evidence="2" type="ORF">FHX74_001905</name>
</gene>
<keyword evidence="3" id="KW-1185">Reference proteome</keyword>
<evidence type="ECO:0000313" key="2">
    <source>
        <dbReference type="EMBL" id="MBA8794286.1"/>
    </source>
</evidence>
<dbReference type="Proteomes" id="UP000523079">
    <property type="component" value="Unassembled WGS sequence"/>
</dbReference>
<organism evidence="2 3">
    <name type="scientific">Microlunatus kandeliicorticis</name>
    <dbReference type="NCBI Taxonomy" id="1759536"/>
    <lineage>
        <taxon>Bacteria</taxon>
        <taxon>Bacillati</taxon>
        <taxon>Actinomycetota</taxon>
        <taxon>Actinomycetes</taxon>
        <taxon>Propionibacteriales</taxon>
        <taxon>Propionibacteriaceae</taxon>
        <taxon>Microlunatus</taxon>
    </lineage>
</organism>
<accession>A0A7W3IS79</accession>
<protein>
    <submittedName>
        <fullName evidence="2">Uncharacterized protein</fullName>
    </submittedName>
</protein>
<name>A0A7W3IS79_9ACTN</name>
<feature type="region of interest" description="Disordered" evidence="1">
    <location>
        <begin position="44"/>
        <end position="70"/>
    </location>
</feature>